<comment type="caution">
    <text evidence="2">The sequence shown here is derived from an EMBL/GenBank/DDBJ whole genome shotgun (WGS) entry which is preliminary data.</text>
</comment>
<evidence type="ECO:0000313" key="3">
    <source>
        <dbReference type="Proteomes" id="UP000078446"/>
    </source>
</evidence>
<dbReference type="AlphaFoldDB" id="A0A7Z0UXB7"/>
<organism evidence="2 3">
    <name type="scientific">Moraxella catarrhalis</name>
    <name type="common">Branhamella catarrhalis</name>
    <dbReference type="NCBI Taxonomy" id="480"/>
    <lineage>
        <taxon>Bacteria</taxon>
        <taxon>Pseudomonadati</taxon>
        <taxon>Pseudomonadota</taxon>
        <taxon>Gammaproteobacteria</taxon>
        <taxon>Moraxellales</taxon>
        <taxon>Moraxellaceae</taxon>
        <taxon>Moraxella</taxon>
    </lineage>
</organism>
<dbReference type="EMBL" id="LXHE01000017">
    <property type="protein sequence ID" value="OAU99894.1"/>
    <property type="molecule type" value="Genomic_DNA"/>
</dbReference>
<evidence type="ECO:0000256" key="1">
    <source>
        <dbReference type="SAM" id="MobiDB-lite"/>
    </source>
</evidence>
<dbReference type="Proteomes" id="UP000078446">
    <property type="component" value="Unassembled WGS sequence"/>
</dbReference>
<protein>
    <submittedName>
        <fullName evidence="2">Uncharacterized protein</fullName>
    </submittedName>
</protein>
<proteinExistence type="predicted"/>
<gene>
    <name evidence="2" type="ORF">AO382_1689</name>
</gene>
<sequence>MARKRGLGVKYGLDALLSGTKVGRQVVDVIDDAKLVMADADNSADQSQVASVTAEPDTAHDADVSKVSESATHDAHEITLQDDSADQLDSHHQGADDKLGLVDESVLLEASGQTDPILQGTDEPTGSDDAKAVSVLDNLPEYQQKQIALFWQFGLAEPRYSDLADAPKMNFN</sequence>
<accession>A0A7Z0UXB7</accession>
<reference evidence="2 3" key="1">
    <citation type="journal article" date="2016" name="Genome Biol. Evol.">
        <title>Comparative Genomic Analyses of the Moraxella catarrhalis Serosensitive and Seroresistant Lineages Demonstrate Their Independent Evolution.</title>
        <authorList>
            <person name="Earl J.P."/>
            <person name="de Vries S.P."/>
            <person name="Ahmed A."/>
            <person name="Powell E."/>
            <person name="Schultz M.P."/>
            <person name="Hermans P.W."/>
            <person name="Hill D.J."/>
            <person name="Zhou Z."/>
            <person name="Constantinidou C.I."/>
            <person name="Hu F.Z."/>
            <person name="Bootsma H.J."/>
            <person name="Ehrlich G.D."/>
        </authorList>
    </citation>
    <scope>NUCLEOTIDE SEQUENCE [LARGE SCALE GENOMIC DNA]</scope>
    <source>
        <strain evidence="2 3">Z7574</strain>
    </source>
</reference>
<name>A0A7Z0UXB7_MORCA</name>
<dbReference type="RefSeq" id="WP_227513657.1">
    <property type="nucleotide sequence ID" value="NZ_LXHE01000017.1"/>
</dbReference>
<feature type="region of interest" description="Disordered" evidence="1">
    <location>
        <begin position="40"/>
        <end position="62"/>
    </location>
</feature>
<evidence type="ECO:0000313" key="2">
    <source>
        <dbReference type="EMBL" id="OAU99894.1"/>
    </source>
</evidence>